<dbReference type="Proteomes" id="UP000321429">
    <property type="component" value="Unassembled WGS sequence"/>
</dbReference>
<protein>
    <submittedName>
        <fullName evidence="1">AbrB family transcriptional regulator</fullName>
    </submittedName>
</protein>
<name>A0A0R2KXM5_9LACO</name>
<reference evidence="1 4" key="2">
    <citation type="submission" date="2019-07" db="EMBL/GenBank/DDBJ databases">
        <title>Whole genome shotgun sequence of Lactobacillus siliginis NBRC 101315.</title>
        <authorList>
            <person name="Hosoyama A."/>
            <person name="Uohara A."/>
            <person name="Ohji S."/>
            <person name="Ichikawa N."/>
        </authorList>
    </citation>
    <scope>NUCLEOTIDE SEQUENCE [LARGE SCALE GENOMIC DNA]</scope>
    <source>
        <strain evidence="1 4">NBRC 101315</strain>
    </source>
</reference>
<dbReference type="AlphaFoldDB" id="A0A0R2KXM5"/>
<reference evidence="2 3" key="1">
    <citation type="journal article" date="2015" name="Genome Announc.">
        <title>Expanding the biotechnology potential of lactobacilli through comparative genomics of 213 strains and associated genera.</title>
        <authorList>
            <person name="Sun Z."/>
            <person name="Harris H.M."/>
            <person name="McCann A."/>
            <person name="Guo C."/>
            <person name="Argimon S."/>
            <person name="Zhang W."/>
            <person name="Yang X."/>
            <person name="Jeffery I.B."/>
            <person name="Cooney J.C."/>
            <person name="Kagawa T.F."/>
            <person name="Liu W."/>
            <person name="Song Y."/>
            <person name="Salvetti E."/>
            <person name="Wrobel A."/>
            <person name="Rasinkangas P."/>
            <person name="Parkhill J."/>
            <person name="Rea M.C."/>
            <person name="O'Sullivan O."/>
            <person name="Ritari J."/>
            <person name="Douillard F.P."/>
            <person name="Paul Ross R."/>
            <person name="Yang R."/>
            <person name="Briner A.E."/>
            <person name="Felis G.E."/>
            <person name="de Vos W.M."/>
            <person name="Barrangou R."/>
            <person name="Klaenhammer T.R."/>
            <person name="Caufield P.W."/>
            <person name="Cui Y."/>
            <person name="Zhang H."/>
            <person name="O'Toole P.W."/>
        </authorList>
    </citation>
    <scope>NUCLEOTIDE SEQUENCE [LARGE SCALE GENOMIC DNA]</scope>
    <source>
        <strain evidence="2 3">DSM 22696</strain>
    </source>
</reference>
<dbReference type="InterPro" id="IPR037914">
    <property type="entry name" value="SpoVT-AbrB_sf"/>
</dbReference>
<evidence type="ECO:0000313" key="4">
    <source>
        <dbReference type="Proteomes" id="UP000321429"/>
    </source>
</evidence>
<comment type="caution">
    <text evidence="2">The sequence shown here is derived from an EMBL/GenBank/DDBJ whole genome shotgun (WGS) entry which is preliminary data.</text>
</comment>
<evidence type="ECO:0000313" key="2">
    <source>
        <dbReference type="EMBL" id="KRN94248.1"/>
    </source>
</evidence>
<dbReference type="RefSeq" id="WP_057811435.1">
    <property type="nucleotide sequence ID" value="NZ_BJUD01000049.1"/>
</dbReference>
<organism evidence="2 3">
    <name type="scientific">Furfurilactobacillus siliginis</name>
    <dbReference type="NCBI Taxonomy" id="348151"/>
    <lineage>
        <taxon>Bacteria</taxon>
        <taxon>Bacillati</taxon>
        <taxon>Bacillota</taxon>
        <taxon>Bacilli</taxon>
        <taxon>Lactobacillales</taxon>
        <taxon>Lactobacillaceae</taxon>
        <taxon>Furfurilactobacillus</taxon>
    </lineage>
</organism>
<dbReference type="EMBL" id="JQCB01000016">
    <property type="protein sequence ID" value="KRN94248.1"/>
    <property type="molecule type" value="Genomic_DNA"/>
</dbReference>
<dbReference type="Proteomes" id="UP000051139">
    <property type="component" value="Unassembled WGS sequence"/>
</dbReference>
<accession>A0A0R2KXM5</accession>
<dbReference type="STRING" id="348151.IV55_GL000600"/>
<dbReference type="Gene3D" id="2.10.260.10">
    <property type="match status" value="1"/>
</dbReference>
<sequence>MKIKVRKIGNSIGVILPKTSGLTAGDVVEYSAKDDEILLSMKESQRRHDRDLIEDGFKDFETNNVLTEDEMKQQFGKYGWGK</sequence>
<keyword evidence="3" id="KW-1185">Reference proteome</keyword>
<evidence type="ECO:0000313" key="1">
    <source>
        <dbReference type="EMBL" id="GEK29373.1"/>
    </source>
</evidence>
<dbReference type="EMBL" id="BJUD01000049">
    <property type="protein sequence ID" value="GEK29373.1"/>
    <property type="molecule type" value="Genomic_DNA"/>
</dbReference>
<dbReference type="OrthoDB" id="2189846at2"/>
<evidence type="ECO:0000313" key="3">
    <source>
        <dbReference type="Proteomes" id="UP000051139"/>
    </source>
</evidence>
<dbReference type="SUPFAM" id="SSF89447">
    <property type="entry name" value="AbrB/MazE/MraZ-like"/>
    <property type="match status" value="1"/>
</dbReference>
<dbReference type="PATRIC" id="fig|348151.3.peg.616"/>
<gene>
    <name evidence="2" type="ORF">IV55_GL000600</name>
    <name evidence="1" type="ORF">LSI01_16840</name>
</gene>
<proteinExistence type="predicted"/>